<dbReference type="PANTHER" id="PTHR31132">
    <property type="entry name" value="N-LYSINE METHYLTRANSFERASE"/>
    <property type="match status" value="1"/>
</dbReference>
<reference evidence="3 4" key="1">
    <citation type="journal article" date="2018" name="Front. Plant Sci.">
        <title>Red Clover (Trifolium pratense) and Zigzag Clover (T. medium) - A Picture of Genomic Similarities and Differences.</title>
        <authorList>
            <person name="Dluhosova J."/>
            <person name="Istvanek J."/>
            <person name="Nedelnik J."/>
            <person name="Repkova J."/>
        </authorList>
    </citation>
    <scope>NUCLEOTIDE SEQUENCE [LARGE SCALE GENOMIC DNA]</scope>
    <source>
        <strain evidence="4">cv. 10/8</strain>
        <tissue evidence="3">Leaf</tissue>
    </source>
</reference>
<dbReference type="EMBL" id="LXQA010009319">
    <property type="protein sequence ID" value="MCH85884.1"/>
    <property type="molecule type" value="Genomic_DNA"/>
</dbReference>
<keyword evidence="4" id="KW-1185">Reference proteome</keyword>
<protein>
    <recommendedName>
        <fullName evidence="2">DUF4057 domain-containing protein</fullName>
    </recommendedName>
</protein>
<feature type="region of interest" description="Disordered" evidence="1">
    <location>
        <begin position="64"/>
        <end position="90"/>
    </location>
</feature>
<feature type="compositionally biased region" description="Basic and acidic residues" evidence="1">
    <location>
        <begin position="64"/>
        <end position="75"/>
    </location>
</feature>
<feature type="non-terminal residue" evidence="3">
    <location>
        <position position="1"/>
    </location>
</feature>
<dbReference type="PANTHER" id="PTHR31132:SF2">
    <property type="entry name" value="HEMATOLOGICAL_NEUROLOGICAL-LIKE PROTEIN"/>
    <property type="match status" value="1"/>
</dbReference>
<evidence type="ECO:0000313" key="3">
    <source>
        <dbReference type="EMBL" id="MCH85884.1"/>
    </source>
</evidence>
<evidence type="ECO:0000313" key="4">
    <source>
        <dbReference type="Proteomes" id="UP000265520"/>
    </source>
</evidence>
<dbReference type="Proteomes" id="UP000265520">
    <property type="component" value="Unassembled WGS sequence"/>
</dbReference>
<gene>
    <name evidence="3" type="ORF">A2U01_0006736</name>
</gene>
<name>A0A392MI18_9FABA</name>
<dbReference type="InterPro" id="IPR025131">
    <property type="entry name" value="DUF4057"/>
</dbReference>
<sequence>PAGGQSNILFGEAPVEKTSKKIHDQKFAELSGNNIFHGDVPAGSAEKSLSRAKLREITGSDIFADGKPEIKDPVKGARKPPGGDSSIALL</sequence>
<evidence type="ECO:0000256" key="1">
    <source>
        <dbReference type="SAM" id="MobiDB-lite"/>
    </source>
</evidence>
<comment type="caution">
    <text evidence="3">The sequence shown here is derived from an EMBL/GenBank/DDBJ whole genome shotgun (WGS) entry which is preliminary data.</text>
</comment>
<accession>A0A392MI18</accession>
<evidence type="ECO:0000259" key="2">
    <source>
        <dbReference type="Pfam" id="PF13266"/>
    </source>
</evidence>
<proteinExistence type="predicted"/>
<dbReference type="Pfam" id="PF13266">
    <property type="entry name" value="DUF4057"/>
    <property type="match status" value="1"/>
</dbReference>
<feature type="domain" description="DUF4057" evidence="2">
    <location>
        <begin position="1"/>
        <end position="88"/>
    </location>
</feature>
<organism evidence="3 4">
    <name type="scientific">Trifolium medium</name>
    <dbReference type="NCBI Taxonomy" id="97028"/>
    <lineage>
        <taxon>Eukaryota</taxon>
        <taxon>Viridiplantae</taxon>
        <taxon>Streptophyta</taxon>
        <taxon>Embryophyta</taxon>
        <taxon>Tracheophyta</taxon>
        <taxon>Spermatophyta</taxon>
        <taxon>Magnoliopsida</taxon>
        <taxon>eudicotyledons</taxon>
        <taxon>Gunneridae</taxon>
        <taxon>Pentapetalae</taxon>
        <taxon>rosids</taxon>
        <taxon>fabids</taxon>
        <taxon>Fabales</taxon>
        <taxon>Fabaceae</taxon>
        <taxon>Papilionoideae</taxon>
        <taxon>50 kb inversion clade</taxon>
        <taxon>NPAAA clade</taxon>
        <taxon>Hologalegina</taxon>
        <taxon>IRL clade</taxon>
        <taxon>Trifolieae</taxon>
        <taxon>Trifolium</taxon>
    </lineage>
</organism>
<dbReference type="AlphaFoldDB" id="A0A392MI18"/>